<feature type="region of interest" description="Disordered" evidence="1">
    <location>
        <begin position="326"/>
        <end position="368"/>
    </location>
</feature>
<feature type="region of interest" description="Disordered" evidence="1">
    <location>
        <begin position="410"/>
        <end position="431"/>
    </location>
</feature>
<organism evidence="2 3">
    <name type="scientific">Dimargaris verticillata</name>
    <dbReference type="NCBI Taxonomy" id="2761393"/>
    <lineage>
        <taxon>Eukaryota</taxon>
        <taxon>Fungi</taxon>
        <taxon>Fungi incertae sedis</taxon>
        <taxon>Zoopagomycota</taxon>
        <taxon>Kickxellomycotina</taxon>
        <taxon>Dimargaritomycetes</taxon>
        <taxon>Dimargaritales</taxon>
        <taxon>Dimargaritaceae</taxon>
        <taxon>Dimargaris</taxon>
    </lineage>
</organism>
<comment type="caution">
    <text evidence="2">The sequence shown here is derived from an EMBL/GenBank/DDBJ whole genome shotgun (WGS) entry which is preliminary data.</text>
</comment>
<feature type="compositionally biased region" description="Polar residues" evidence="1">
    <location>
        <begin position="419"/>
        <end position="428"/>
    </location>
</feature>
<reference evidence="2" key="1">
    <citation type="submission" date="2022-07" db="EMBL/GenBank/DDBJ databases">
        <title>Phylogenomic reconstructions and comparative analyses of Kickxellomycotina fungi.</title>
        <authorList>
            <person name="Reynolds N.K."/>
            <person name="Stajich J.E."/>
            <person name="Barry K."/>
            <person name="Grigoriev I.V."/>
            <person name="Crous P."/>
            <person name="Smith M.E."/>
        </authorList>
    </citation>
    <scope>NUCLEOTIDE SEQUENCE</scope>
    <source>
        <strain evidence="2">RSA 567</strain>
    </source>
</reference>
<evidence type="ECO:0000313" key="3">
    <source>
        <dbReference type="Proteomes" id="UP001151582"/>
    </source>
</evidence>
<dbReference type="AlphaFoldDB" id="A0A9W8EBB4"/>
<keyword evidence="3" id="KW-1185">Reference proteome</keyword>
<sequence>MLAMTVSDSSCLTTIPDYITEHQALHWLPGSANRYNISRSARDVVNLYLDRFLLLLVQQTAGQRMDFTSLKAGVFLLMGTTPYVCSLVKKADQSIMHSLTGTMALGATPFAPPTQTLAAISAPPSTSTFYQLRYRCQARLTHGSGHNAVICAPASIYPWLEEEQEQVSDITTQYAVSLLKSLGKRIWLDVVRNQPLPSKTRPMVISVDGIAGVLTTEQDLRCLWGEILKCSLAQHTFFQLKAQESGCSALSGQSPRVSSPTVGSTVRALLSPRLLSQHYQRYSHHHSLPQSSPTAAIDCRSEEERNRPTYVGRFLSKMSRKISFKRLDKGNKTPSTTPRSVSMQRLPTPRNRPQTISTPATTGAPFPRAYHPSSPHYESMDRTLHSNAPPDPTCHFALLASLSDPSDIASFSSSEWDQRSTLSNQTAGQPGLVRPKTALEQFYFLANATQSSTRTITRPDHSLLI</sequence>
<accession>A0A9W8EBB4</accession>
<proteinExistence type="predicted"/>
<evidence type="ECO:0000313" key="2">
    <source>
        <dbReference type="EMBL" id="KAJ1975672.1"/>
    </source>
</evidence>
<evidence type="ECO:0000256" key="1">
    <source>
        <dbReference type="SAM" id="MobiDB-lite"/>
    </source>
</evidence>
<gene>
    <name evidence="2" type="ORF">H4R34_004251</name>
</gene>
<feature type="compositionally biased region" description="Polar residues" evidence="1">
    <location>
        <begin position="332"/>
        <end position="361"/>
    </location>
</feature>
<dbReference type="Proteomes" id="UP001151582">
    <property type="component" value="Unassembled WGS sequence"/>
</dbReference>
<dbReference type="EMBL" id="JANBQB010000503">
    <property type="protein sequence ID" value="KAJ1975672.1"/>
    <property type="molecule type" value="Genomic_DNA"/>
</dbReference>
<dbReference type="OrthoDB" id="5632598at2759"/>
<protein>
    <submittedName>
        <fullName evidence="2">Uncharacterized protein</fullName>
    </submittedName>
</protein>
<name>A0A9W8EBB4_9FUNG</name>
<feature type="region of interest" description="Disordered" evidence="1">
    <location>
        <begin position="284"/>
        <end position="303"/>
    </location>
</feature>